<protein>
    <recommendedName>
        <fullName evidence="4">RxLR effector protein</fullName>
    </recommendedName>
</protein>
<gene>
    <name evidence="2" type="ORF">PHMEG_00022653</name>
</gene>
<evidence type="ECO:0000313" key="3">
    <source>
        <dbReference type="Proteomes" id="UP000198211"/>
    </source>
</evidence>
<evidence type="ECO:0000313" key="2">
    <source>
        <dbReference type="EMBL" id="OWZ05287.1"/>
    </source>
</evidence>
<keyword evidence="1" id="KW-0732">Signal</keyword>
<keyword evidence="3" id="KW-1185">Reference proteome</keyword>
<dbReference type="EMBL" id="NBNE01004514">
    <property type="protein sequence ID" value="OWZ05287.1"/>
    <property type="molecule type" value="Genomic_DNA"/>
</dbReference>
<sequence>MRVSRIVLVNMLVLLSRSIDIVFASDAVATDNSKTSPPTADGFEQFVQEVPFKYGNVTGTMVITIDPDSLRELSEDELSSPASLEAFDFTLLNVAGSKEEERALFGSRFTETLMMFLNYRLWGKLMNHSRKYGKGWFNT</sequence>
<evidence type="ECO:0000256" key="1">
    <source>
        <dbReference type="SAM" id="SignalP"/>
    </source>
</evidence>
<dbReference type="AlphaFoldDB" id="A0A225VKJ8"/>
<dbReference type="OrthoDB" id="114784at2759"/>
<feature type="signal peptide" evidence="1">
    <location>
        <begin position="1"/>
        <end position="18"/>
    </location>
</feature>
<feature type="chain" id="PRO_5012759269" description="RxLR effector protein" evidence="1">
    <location>
        <begin position="19"/>
        <end position="139"/>
    </location>
</feature>
<evidence type="ECO:0008006" key="4">
    <source>
        <dbReference type="Google" id="ProtNLM"/>
    </source>
</evidence>
<proteinExistence type="predicted"/>
<dbReference type="Proteomes" id="UP000198211">
    <property type="component" value="Unassembled WGS sequence"/>
</dbReference>
<name>A0A225VKJ8_9STRA</name>
<accession>A0A225VKJ8</accession>
<comment type="caution">
    <text evidence="2">The sequence shown here is derived from an EMBL/GenBank/DDBJ whole genome shotgun (WGS) entry which is preliminary data.</text>
</comment>
<reference evidence="3" key="1">
    <citation type="submission" date="2017-03" db="EMBL/GenBank/DDBJ databases">
        <title>Phytopthora megakarya and P. palmivora, two closely related causual agents of cacao black pod achieved similar genome size and gene model numbers by different mechanisms.</title>
        <authorList>
            <person name="Ali S."/>
            <person name="Shao J."/>
            <person name="Larry D.J."/>
            <person name="Kronmiller B."/>
            <person name="Shen D."/>
            <person name="Strem M.D."/>
            <person name="Melnick R.L."/>
            <person name="Guiltinan M.J."/>
            <person name="Tyler B.M."/>
            <person name="Meinhardt L.W."/>
            <person name="Bailey B.A."/>
        </authorList>
    </citation>
    <scope>NUCLEOTIDE SEQUENCE [LARGE SCALE GENOMIC DNA]</scope>
    <source>
        <strain evidence="3">zdho120</strain>
    </source>
</reference>
<organism evidence="2 3">
    <name type="scientific">Phytophthora megakarya</name>
    <dbReference type="NCBI Taxonomy" id="4795"/>
    <lineage>
        <taxon>Eukaryota</taxon>
        <taxon>Sar</taxon>
        <taxon>Stramenopiles</taxon>
        <taxon>Oomycota</taxon>
        <taxon>Peronosporomycetes</taxon>
        <taxon>Peronosporales</taxon>
        <taxon>Peronosporaceae</taxon>
        <taxon>Phytophthora</taxon>
    </lineage>
</organism>